<gene>
    <name evidence="1" type="ordered locus">MICA_1235</name>
</gene>
<dbReference type="EMBL" id="CP002382">
    <property type="protein sequence ID" value="AEP09558.1"/>
    <property type="molecule type" value="Genomic_DNA"/>
</dbReference>
<organism evidence="1 2">
    <name type="scientific">Micavibrio aeruginosavorus (strain ARL-13)</name>
    <dbReference type="NCBI Taxonomy" id="856793"/>
    <lineage>
        <taxon>Bacteria</taxon>
        <taxon>Pseudomonadati</taxon>
        <taxon>Bdellovibrionota</taxon>
        <taxon>Bdellovibrionia</taxon>
        <taxon>Bdellovibrionales</taxon>
        <taxon>Pseudobdellovibrionaceae</taxon>
        <taxon>Micavibrio</taxon>
    </lineage>
</organism>
<dbReference type="RefSeq" id="WP_014102781.1">
    <property type="nucleotide sequence ID" value="NC_016026.1"/>
</dbReference>
<proteinExistence type="predicted"/>
<name>G2KRJ6_MICAA</name>
<accession>G2KRJ6</accession>
<evidence type="ECO:0000313" key="2">
    <source>
        <dbReference type="Proteomes" id="UP000009286"/>
    </source>
</evidence>
<sequence length="129" mass="13956">MTFASPAKNWIKMLAVTLVVLAVFLRAMIPVGYMPGDRDDGTFTMVICSGFGTQTITVDAQGQPVNGTDHQQSGEHCPFAPVLSGDIPHPVTWAGITTPYSNFVDVWSDHIRDRHAVARASSRAPPSFV</sequence>
<evidence type="ECO:0000313" key="1">
    <source>
        <dbReference type="EMBL" id="AEP09558.1"/>
    </source>
</evidence>
<dbReference type="Pfam" id="PF11162">
    <property type="entry name" value="DUF2946"/>
    <property type="match status" value="1"/>
</dbReference>
<dbReference type="AlphaFoldDB" id="G2KRJ6"/>
<protein>
    <recommendedName>
        <fullName evidence="3">DUF2946 domain-containing protein</fullName>
    </recommendedName>
</protein>
<dbReference type="STRING" id="856793.MICA_1235"/>
<dbReference type="Proteomes" id="UP000009286">
    <property type="component" value="Chromosome"/>
</dbReference>
<dbReference type="HOGENOM" id="CLU_2094033_0_0_5"/>
<evidence type="ECO:0008006" key="3">
    <source>
        <dbReference type="Google" id="ProtNLM"/>
    </source>
</evidence>
<dbReference type="eggNOG" id="ENOG5033AZC">
    <property type="taxonomic scope" value="Bacteria"/>
</dbReference>
<dbReference type="KEGG" id="mai:MICA_1235"/>
<dbReference type="InterPro" id="IPR021333">
    <property type="entry name" value="DUF2946"/>
</dbReference>
<keyword evidence="2" id="KW-1185">Reference proteome</keyword>
<reference evidence="1 2" key="1">
    <citation type="journal article" date="2011" name="BMC Genomics">
        <title>Genomic insights into an obligate epibiotic bacterial predator: Micavibrio aeruginosavorus ARL-13.</title>
        <authorList>
            <person name="Wang Z."/>
            <person name="Kadouri D."/>
            <person name="Wu M."/>
        </authorList>
    </citation>
    <scope>NUCLEOTIDE SEQUENCE [LARGE SCALE GENOMIC DNA]</scope>
    <source>
        <strain evidence="1 2">ARL-13</strain>
    </source>
</reference>